<name>A0A7J6TL51_PEROL</name>
<keyword evidence="4" id="KW-1185">Reference proteome</keyword>
<feature type="transmembrane region" description="Helical" evidence="2">
    <location>
        <begin position="12"/>
        <end position="39"/>
    </location>
</feature>
<organism evidence="3 4">
    <name type="scientific">Perkinsus olseni</name>
    <name type="common">Perkinsus atlanticus</name>
    <dbReference type="NCBI Taxonomy" id="32597"/>
    <lineage>
        <taxon>Eukaryota</taxon>
        <taxon>Sar</taxon>
        <taxon>Alveolata</taxon>
        <taxon>Perkinsozoa</taxon>
        <taxon>Perkinsea</taxon>
        <taxon>Perkinsida</taxon>
        <taxon>Perkinsidae</taxon>
        <taxon>Perkinsus</taxon>
    </lineage>
</organism>
<evidence type="ECO:0000313" key="3">
    <source>
        <dbReference type="EMBL" id="KAF4745983.1"/>
    </source>
</evidence>
<dbReference type="AlphaFoldDB" id="A0A7J6TL51"/>
<keyword evidence="2" id="KW-1133">Transmembrane helix</keyword>
<sequence length="90" mass="10072">MAPEEIQEYWSFLVTLLCVMLVMNTYWFVMILKIGLFILSTGQSRDIQANLSAIDLDSKKAVLSPRASSARQQQQQSLSSSAKKGSKKSE</sequence>
<keyword evidence="2" id="KW-0812">Transmembrane</keyword>
<evidence type="ECO:0008006" key="5">
    <source>
        <dbReference type="Google" id="ProtNLM"/>
    </source>
</evidence>
<feature type="region of interest" description="Disordered" evidence="1">
    <location>
        <begin position="65"/>
        <end position="90"/>
    </location>
</feature>
<comment type="caution">
    <text evidence="3">The sequence shown here is derived from an EMBL/GenBank/DDBJ whole genome shotgun (WGS) entry which is preliminary data.</text>
</comment>
<protein>
    <recommendedName>
        <fullName evidence="5">Ceramide synthase 6</fullName>
    </recommendedName>
</protein>
<dbReference type="EMBL" id="JABANO010009930">
    <property type="protein sequence ID" value="KAF4745983.1"/>
    <property type="molecule type" value="Genomic_DNA"/>
</dbReference>
<evidence type="ECO:0000256" key="2">
    <source>
        <dbReference type="SAM" id="Phobius"/>
    </source>
</evidence>
<keyword evidence="2" id="KW-0472">Membrane</keyword>
<feature type="compositionally biased region" description="Low complexity" evidence="1">
    <location>
        <begin position="67"/>
        <end position="83"/>
    </location>
</feature>
<gene>
    <name evidence="3" type="ORF">FOZ63_023401</name>
</gene>
<reference evidence="3 4" key="1">
    <citation type="submission" date="2020-04" db="EMBL/GenBank/DDBJ databases">
        <title>Perkinsus olseni comparative genomics.</title>
        <authorList>
            <person name="Bogema D.R."/>
        </authorList>
    </citation>
    <scope>NUCLEOTIDE SEQUENCE [LARGE SCALE GENOMIC DNA]</scope>
    <source>
        <strain evidence="3 4">ATCC PRA-207</strain>
    </source>
</reference>
<evidence type="ECO:0000313" key="4">
    <source>
        <dbReference type="Proteomes" id="UP000553632"/>
    </source>
</evidence>
<evidence type="ECO:0000256" key="1">
    <source>
        <dbReference type="SAM" id="MobiDB-lite"/>
    </source>
</evidence>
<dbReference type="Proteomes" id="UP000553632">
    <property type="component" value="Unassembled WGS sequence"/>
</dbReference>
<proteinExistence type="predicted"/>
<accession>A0A7J6TL51</accession>